<evidence type="ECO:0000256" key="2">
    <source>
        <dbReference type="ARBA" id="ARBA00022692"/>
    </source>
</evidence>
<evidence type="ECO:0000256" key="1">
    <source>
        <dbReference type="ARBA" id="ARBA00004126"/>
    </source>
</evidence>
<dbReference type="GO" id="GO:0031965">
    <property type="term" value="C:nuclear membrane"/>
    <property type="evidence" value="ECO:0007669"/>
    <property type="project" value="UniProtKB-SubCell"/>
</dbReference>
<keyword evidence="3" id="KW-1133">Transmembrane helix</keyword>
<sequence length="308" mass="34300">MATPPKKLGHPDVLLFEADSNSREAKDTDTPSLIVLFGWMDATMPLLMKYIQRHKALFPGADIALVRINANFMLTGEVQRYRILTPLAKMILEKVYYASESKGVLFHVISNGGGFQLIYLSTLLTRLLRTTPPPPPSPQPPHQPRIALVIDSAPGSGDFSSMVKTFAVPFSSSPRVAKTLLFVPVALLYAAYLVQSVVRGLPPLMPLLRERLAQPGVVPLRGVQGEKDEDGSRAPPRVYVFSDRDGMVDERDVLAHLREVERKGMVVRRERFVGSGHVEHMKTDPERYWGAVRAVWEEAGKARVRAKL</sequence>
<comment type="subcellular location">
    <subcellularLocation>
        <location evidence="6">Endomembrane system</location>
        <topology evidence="6">Single-pass membrane protein</topology>
    </subcellularLocation>
    <subcellularLocation>
        <location evidence="1">Nucleus membrane</location>
    </subcellularLocation>
</comment>
<dbReference type="PANTHER" id="PTHR12265:SF30">
    <property type="entry name" value="TRANSMEMBRANE PROTEIN 53"/>
    <property type="match status" value="1"/>
</dbReference>
<evidence type="ECO:0000313" key="8">
    <source>
        <dbReference type="Proteomes" id="UP000807469"/>
    </source>
</evidence>
<dbReference type="InterPro" id="IPR008547">
    <property type="entry name" value="DUF829_TMEM53"/>
</dbReference>
<name>A0A9P6D2B8_9AGAR</name>
<keyword evidence="5" id="KW-0539">Nucleus</keyword>
<dbReference type="AlphaFoldDB" id="A0A9P6D2B8"/>
<evidence type="ECO:0000256" key="5">
    <source>
        <dbReference type="ARBA" id="ARBA00023242"/>
    </source>
</evidence>
<evidence type="ECO:0008006" key="9">
    <source>
        <dbReference type="Google" id="ProtNLM"/>
    </source>
</evidence>
<keyword evidence="4" id="KW-0472">Membrane</keyword>
<dbReference type="OrthoDB" id="77878at2759"/>
<dbReference type="Proteomes" id="UP000807469">
    <property type="component" value="Unassembled WGS sequence"/>
</dbReference>
<comment type="caution">
    <text evidence="7">The sequence shown here is derived from an EMBL/GenBank/DDBJ whole genome shotgun (WGS) entry which is preliminary data.</text>
</comment>
<protein>
    <recommendedName>
        <fullName evidence="9">DUF829-domain-containing protein</fullName>
    </recommendedName>
</protein>
<accession>A0A9P6D2B8</accession>
<proteinExistence type="predicted"/>
<keyword evidence="8" id="KW-1185">Reference proteome</keyword>
<keyword evidence="2" id="KW-0812">Transmembrane</keyword>
<reference evidence="7" key="1">
    <citation type="submission" date="2020-11" db="EMBL/GenBank/DDBJ databases">
        <authorList>
            <consortium name="DOE Joint Genome Institute"/>
            <person name="Ahrendt S."/>
            <person name="Riley R."/>
            <person name="Andreopoulos W."/>
            <person name="Labutti K."/>
            <person name="Pangilinan J."/>
            <person name="Ruiz-Duenas F.J."/>
            <person name="Barrasa J.M."/>
            <person name="Sanchez-Garcia M."/>
            <person name="Camarero S."/>
            <person name="Miyauchi S."/>
            <person name="Serrano A."/>
            <person name="Linde D."/>
            <person name="Babiker R."/>
            <person name="Drula E."/>
            <person name="Ayuso-Fernandez I."/>
            <person name="Pacheco R."/>
            <person name="Padilla G."/>
            <person name="Ferreira P."/>
            <person name="Barriuso J."/>
            <person name="Kellner H."/>
            <person name="Castanera R."/>
            <person name="Alfaro M."/>
            <person name="Ramirez L."/>
            <person name="Pisabarro A.G."/>
            <person name="Kuo A."/>
            <person name="Tritt A."/>
            <person name="Lipzen A."/>
            <person name="He G."/>
            <person name="Yan M."/>
            <person name="Ng V."/>
            <person name="Cullen D."/>
            <person name="Martin F."/>
            <person name="Rosso M.-N."/>
            <person name="Henrissat B."/>
            <person name="Hibbett D."/>
            <person name="Martinez A.T."/>
            <person name="Grigoriev I.V."/>
        </authorList>
    </citation>
    <scope>NUCLEOTIDE SEQUENCE</scope>
    <source>
        <strain evidence="7">CIRM-BRFM 674</strain>
    </source>
</reference>
<evidence type="ECO:0000313" key="7">
    <source>
        <dbReference type="EMBL" id="KAF9481269.1"/>
    </source>
</evidence>
<organism evidence="7 8">
    <name type="scientific">Pholiota conissans</name>
    <dbReference type="NCBI Taxonomy" id="109636"/>
    <lineage>
        <taxon>Eukaryota</taxon>
        <taxon>Fungi</taxon>
        <taxon>Dikarya</taxon>
        <taxon>Basidiomycota</taxon>
        <taxon>Agaricomycotina</taxon>
        <taxon>Agaricomycetes</taxon>
        <taxon>Agaricomycetidae</taxon>
        <taxon>Agaricales</taxon>
        <taxon>Agaricineae</taxon>
        <taxon>Strophariaceae</taxon>
        <taxon>Pholiota</taxon>
    </lineage>
</organism>
<evidence type="ECO:0000256" key="4">
    <source>
        <dbReference type="ARBA" id="ARBA00023136"/>
    </source>
</evidence>
<dbReference type="EMBL" id="MU155181">
    <property type="protein sequence ID" value="KAF9481269.1"/>
    <property type="molecule type" value="Genomic_DNA"/>
</dbReference>
<evidence type="ECO:0000256" key="3">
    <source>
        <dbReference type="ARBA" id="ARBA00022989"/>
    </source>
</evidence>
<dbReference type="PANTHER" id="PTHR12265">
    <property type="entry name" value="TRANSMEMBRANE PROTEIN 53"/>
    <property type="match status" value="1"/>
</dbReference>
<gene>
    <name evidence="7" type="ORF">BDN70DRAFT_919965</name>
</gene>
<evidence type="ECO:0000256" key="6">
    <source>
        <dbReference type="ARBA" id="ARBA00037847"/>
    </source>
</evidence>
<dbReference type="Pfam" id="PF05705">
    <property type="entry name" value="DUF829"/>
    <property type="match status" value="1"/>
</dbReference>